<comment type="caution">
    <text evidence="6">The sequence shown here is derived from an EMBL/GenBank/DDBJ whole genome shotgun (WGS) entry which is preliminary data.</text>
</comment>
<dbReference type="GO" id="GO:0005619">
    <property type="term" value="C:ascospore wall"/>
    <property type="evidence" value="ECO:0007669"/>
    <property type="project" value="TreeGrafter"/>
</dbReference>
<evidence type="ECO:0000313" key="7">
    <source>
        <dbReference type="Proteomes" id="UP001168146"/>
    </source>
</evidence>
<gene>
    <name evidence="6" type="ORF">LTR82_016410</name>
</gene>
<feature type="transmembrane region" description="Helical" evidence="5">
    <location>
        <begin position="67"/>
        <end position="87"/>
    </location>
</feature>
<dbReference type="EMBL" id="JASUXU010000104">
    <property type="protein sequence ID" value="KAK0306284.1"/>
    <property type="molecule type" value="Genomic_DNA"/>
</dbReference>
<dbReference type="GO" id="GO:0005628">
    <property type="term" value="C:prospore membrane"/>
    <property type="evidence" value="ECO:0007669"/>
    <property type="project" value="TreeGrafter"/>
</dbReference>
<proteinExistence type="predicted"/>
<evidence type="ECO:0000256" key="3">
    <source>
        <dbReference type="ARBA" id="ARBA00022989"/>
    </source>
</evidence>
<evidence type="ECO:0000256" key="4">
    <source>
        <dbReference type="ARBA" id="ARBA00023136"/>
    </source>
</evidence>
<accession>A0AAN6F6I4</accession>
<dbReference type="InterPro" id="IPR059112">
    <property type="entry name" value="CysZ/EI24"/>
</dbReference>
<dbReference type="Pfam" id="PF07264">
    <property type="entry name" value="EI24"/>
    <property type="match status" value="1"/>
</dbReference>
<protein>
    <submittedName>
        <fullName evidence="6">Uncharacterized protein</fullName>
    </submittedName>
</protein>
<evidence type="ECO:0000313" key="6">
    <source>
        <dbReference type="EMBL" id="KAK0306284.1"/>
    </source>
</evidence>
<dbReference type="AlphaFoldDB" id="A0AAN6F6I4"/>
<dbReference type="Proteomes" id="UP001168146">
    <property type="component" value="Unassembled WGS sequence"/>
</dbReference>
<keyword evidence="3 5" id="KW-1133">Transmembrane helix</keyword>
<name>A0AAN6F6I4_9PEZI</name>
<dbReference type="InterPro" id="IPR052786">
    <property type="entry name" value="Spore_wall_assembly"/>
</dbReference>
<dbReference type="PANTHER" id="PTHR34292">
    <property type="entry name" value="OUTER SPORE WALL PROTEIN LDS1"/>
    <property type="match status" value="1"/>
</dbReference>
<keyword evidence="2 5" id="KW-0812">Transmembrane</keyword>
<comment type="subcellular location">
    <subcellularLocation>
        <location evidence="1">Membrane</location>
        <topology evidence="1">Multi-pass membrane protein</topology>
    </subcellularLocation>
</comment>
<keyword evidence="4 5" id="KW-0472">Membrane</keyword>
<dbReference type="PANTHER" id="PTHR34292:SF2">
    <property type="entry name" value="OUTER SPORE WALL PROTEIN LDS1"/>
    <property type="match status" value="1"/>
</dbReference>
<sequence>MVLSKALLIEDTLIDTFDGTLVDRGQTNLVAKERQIKSGAAGDAIGRLGKLMTKPFQKFTPTAIIRYFMYLPLNFIPVVGTVAFVALQGRKNGPSAHSRYFQLKGMNKTQQEQFVQERQGAYTSFGVASTLLEMVPILGIFAAYTNTCGAALWAADLEQKSGTAPALREQAKRAE</sequence>
<reference evidence="6" key="1">
    <citation type="submission" date="2021-12" db="EMBL/GenBank/DDBJ databases">
        <title>Black yeast isolated from Biological Soil Crust.</title>
        <authorList>
            <person name="Kurbessoian T."/>
        </authorList>
    </citation>
    <scope>NUCLEOTIDE SEQUENCE</scope>
    <source>
        <strain evidence="6">CCFEE 5208</strain>
    </source>
</reference>
<evidence type="ECO:0000256" key="2">
    <source>
        <dbReference type="ARBA" id="ARBA00022692"/>
    </source>
</evidence>
<evidence type="ECO:0000256" key="1">
    <source>
        <dbReference type="ARBA" id="ARBA00004141"/>
    </source>
</evidence>
<dbReference type="GO" id="GO:0005811">
    <property type="term" value="C:lipid droplet"/>
    <property type="evidence" value="ECO:0007669"/>
    <property type="project" value="TreeGrafter"/>
</dbReference>
<organism evidence="6 7">
    <name type="scientific">Friedmanniomyces endolithicus</name>
    <dbReference type="NCBI Taxonomy" id="329885"/>
    <lineage>
        <taxon>Eukaryota</taxon>
        <taxon>Fungi</taxon>
        <taxon>Dikarya</taxon>
        <taxon>Ascomycota</taxon>
        <taxon>Pezizomycotina</taxon>
        <taxon>Dothideomycetes</taxon>
        <taxon>Dothideomycetidae</taxon>
        <taxon>Mycosphaerellales</taxon>
        <taxon>Teratosphaeriaceae</taxon>
        <taxon>Friedmanniomyces</taxon>
    </lineage>
</organism>
<evidence type="ECO:0000256" key="5">
    <source>
        <dbReference type="SAM" id="Phobius"/>
    </source>
</evidence>